<feature type="region of interest" description="Disordered" evidence="1">
    <location>
        <begin position="169"/>
        <end position="196"/>
    </location>
</feature>
<evidence type="ECO:0000313" key="2">
    <source>
        <dbReference type="EMBL" id="RFU75615.1"/>
    </source>
</evidence>
<proteinExistence type="predicted"/>
<protein>
    <submittedName>
        <fullName evidence="2">Uncharacterized protein</fullName>
    </submittedName>
</protein>
<dbReference type="AlphaFoldDB" id="A0A395NHQ0"/>
<reference evidence="2 3" key="1">
    <citation type="journal article" date="2018" name="PLoS Pathog.">
        <title>Evolution of structural diversity of trichothecenes, a family of toxins produced by plant pathogenic and entomopathogenic fungi.</title>
        <authorList>
            <person name="Proctor R.H."/>
            <person name="McCormick S.P."/>
            <person name="Kim H.S."/>
            <person name="Cardoza R.E."/>
            <person name="Stanley A.M."/>
            <person name="Lindo L."/>
            <person name="Kelly A."/>
            <person name="Brown D.W."/>
            <person name="Lee T."/>
            <person name="Vaughan M.M."/>
            <person name="Alexander N.J."/>
            <person name="Busman M."/>
            <person name="Gutierrez S."/>
        </authorList>
    </citation>
    <scope>NUCLEOTIDE SEQUENCE [LARGE SCALE GENOMIC DNA]</scope>
    <source>
        <strain evidence="2 3">IBT 40837</strain>
    </source>
</reference>
<evidence type="ECO:0000313" key="3">
    <source>
        <dbReference type="Proteomes" id="UP000266272"/>
    </source>
</evidence>
<gene>
    <name evidence="2" type="ORF">TARUN_6675</name>
</gene>
<organism evidence="2 3">
    <name type="scientific">Trichoderma arundinaceum</name>
    <dbReference type="NCBI Taxonomy" id="490622"/>
    <lineage>
        <taxon>Eukaryota</taxon>
        <taxon>Fungi</taxon>
        <taxon>Dikarya</taxon>
        <taxon>Ascomycota</taxon>
        <taxon>Pezizomycotina</taxon>
        <taxon>Sordariomycetes</taxon>
        <taxon>Hypocreomycetidae</taxon>
        <taxon>Hypocreales</taxon>
        <taxon>Hypocreaceae</taxon>
        <taxon>Trichoderma</taxon>
    </lineage>
</organism>
<dbReference type="EMBL" id="PXOA01000423">
    <property type="protein sequence ID" value="RFU75615.1"/>
    <property type="molecule type" value="Genomic_DNA"/>
</dbReference>
<comment type="caution">
    <text evidence="2">The sequence shown here is derived from an EMBL/GenBank/DDBJ whole genome shotgun (WGS) entry which is preliminary data.</text>
</comment>
<accession>A0A395NHQ0</accession>
<dbReference type="Proteomes" id="UP000266272">
    <property type="component" value="Unassembled WGS sequence"/>
</dbReference>
<sequence length="329" mass="35233">MPPLHPHSTMKCWPVAVDKMDSGSVAAAAARPESCKAFSSCSCLRLSLNRALIVLCVARSHRKLGCKPGYATKAGCPTALSPFAACLWPAAKRAFGQNVPLPQRGALRRPSRRPYRAATNRLCAEILPQAASSRKHRGLAERARCRRGDARPGSPQALCCAARSRWQSTRRHASRPIPRQPTATDRENKAGGAGPEGVRVSRRALFAVRTSCSLLVPGCLHCIDDYSQSGVARARAHPGMEYLRLYHRDPALSLRLLLGACGSLLCCAVLLWLPPPIFLGAISLKSVSRGGGSGAVSRAMGDTVLCMQRGTVAALQAPRSVAEDQCGWL</sequence>
<keyword evidence="3" id="KW-1185">Reference proteome</keyword>
<name>A0A395NHQ0_TRIAR</name>
<evidence type="ECO:0000256" key="1">
    <source>
        <dbReference type="SAM" id="MobiDB-lite"/>
    </source>
</evidence>